<dbReference type="InterPro" id="IPR032812">
    <property type="entry name" value="SbsA_Ig"/>
</dbReference>
<sequence length="235" mass="26708">MKKRSTTLLILPLLLSIITPEASAVSLSTDDVTYEIKEQTTRITNVDIPLKTIGTYINVPNNKIWTFTFSNHIHPVTLSSKSLYVLDSQGKTVDSLIINDHEQTVTVLSPPNRYLEGETYTIFITSLLQSISNEPLMDDYQLHFTINSSNLTHSNRKIEEINDNALEYKFIGPSQSQQASELTDGFDLISINATHDTSNLTLGFHEQDPFIYTPVSFYTKLKEMMIKMYTPPVYY</sequence>
<feature type="signal peptide" evidence="2">
    <location>
        <begin position="1"/>
        <end position="24"/>
    </location>
</feature>
<reference evidence="4" key="1">
    <citation type="submission" date="2024-05" db="EMBL/GenBank/DDBJ databases">
        <title>Alkalihalobacillus sp. strain MEB203 novel alkaliphilic bacterium from Lonar Lake, India.</title>
        <authorList>
            <person name="Joshi A."/>
            <person name="Thite S."/>
            <person name="Mengade P."/>
        </authorList>
    </citation>
    <scope>NUCLEOTIDE SEQUENCE</scope>
    <source>
        <strain evidence="4">MEB 203</strain>
    </source>
</reference>
<dbReference type="Proteomes" id="UP001148125">
    <property type="component" value="Unassembled WGS sequence"/>
</dbReference>
<evidence type="ECO:0000313" key="5">
    <source>
        <dbReference type="Proteomes" id="UP001148125"/>
    </source>
</evidence>
<feature type="domain" description="SbsA Ig-like" evidence="3">
    <location>
        <begin position="58"/>
        <end position="145"/>
    </location>
</feature>
<evidence type="ECO:0000259" key="3">
    <source>
        <dbReference type="Pfam" id="PF13205"/>
    </source>
</evidence>
<organism evidence="4 5">
    <name type="scientific">Alkalihalobacterium chitinilyticum</name>
    <dbReference type="NCBI Taxonomy" id="2980103"/>
    <lineage>
        <taxon>Bacteria</taxon>
        <taxon>Bacillati</taxon>
        <taxon>Bacillota</taxon>
        <taxon>Bacilli</taxon>
        <taxon>Bacillales</taxon>
        <taxon>Bacillaceae</taxon>
        <taxon>Alkalihalobacterium</taxon>
    </lineage>
</organism>
<protein>
    <submittedName>
        <fullName evidence="4">Ig-like domain-containing protein</fullName>
    </submittedName>
</protein>
<proteinExistence type="predicted"/>
<feature type="chain" id="PRO_5046312273" evidence="2">
    <location>
        <begin position="25"/>
        <end position="235"/>
    </location>
</feature>
<evidence type="ECO:0000256" key="1">
    <source>
        <dbReference type="ARBA" id="ARBA00022729"/>
    </source>
</evidence>
<comment type="caution">
    <text evidence="4">The sequence shown here is derived from an EMBL/GenBank/DDBJ whole genome shotgun (WGS) entry which is preliminary data.</text>
</comment>
<evidence type="ECO:0000313" key="4">
    <source>
        <dbReference type="EMBL" id="MDE5415445.1"/>
    </source>
</evidence>
<dbReference type="RefSeq" id="WP_275120048.1">
    <property type="nucleotide sequence ID" value="NZ_JAOTPO010000016.1"/>
</dbReference>
<keyword evidence="1 2" id="KW-0732">Signal</keyword>
<gene>
    <name evidence="4" type="ORF">N7Z68_18955</name>
</gene>
<dbReference type="Pfam" id="PF13205">
    <property type="entry name" value="Big_5"/>
    <property type="match status" value="1"/>
</dbReference>
<name>A0ABT5VJ14_9BACI</name>
<evidence type="ECO:0000256" key="2">
    <source>
        <dbReference type="SAM" id="SignalP"/>
    </source>
</evidence>
<dbReference type="EMBL" id="JAOTPO010000016">
    <property type="protein sequence ID" value="MDE5415445.1"/>
    <property type="molecule type" value="Genomic_DNA"/>
</dbReference>
<accession>A0ABT5VJ14</accession>
<keyword evidence="5" id="KW-1185">Reference proteome</keyword>